<feature type="compositionally biased region" description="Polar residues" evidence="3">
    <location>
        <begin position="219"/>
        <end position="230"/>
    </location>
</feature>
<feature type="region of interest" description="Disordered" evidence="3">
    <location>
        <begin position="64"/>
        <end position="139"/>
    </location>
</feature>
<dbReference type="SMART" id="SM00233">
    <property type="entry name" value="PH"/>
    <property type="match status" value="1"/>
</dbReference>
<dbReference type="PROSITE" id="PS50003">
    <property type="entry name" value="PH_DOMAIN"/>
    <property type="match status" value="1"/>
</dbReference>
<dbReference type="OMA" id="YYGWMKK"/>
<dbReference type="Pfam" id="PF14604">
    <property type="entry name" value="SH3_9"/>
    <property type="match status" value="1"/>
</dbReference>
<dbReference type="GO" id="GO:0005886">
    <property type="term" value="C:plasma membrane"/>
    <property type="evidence" value="ECO:0007669"/>
    <property type="project" value="TreeGrafter"/>
</dbReference>
<evidence type="ECO:0000256" key="3">
    <source>
        <dbReference type="SAM" id="MobiDB-lite"/>
    </source>
</evidence>
<feature type="compositionally biased region" description="Polar residues" evidence="3">
    <location>
        <begin position="694"/>
        <end position="712"/>
    </location>
</feature>
<dbReference type="HOGENOM" id="CLU_011433_0_0_1"/>
<dbReference type="eggNOG" id="ENOG502QSRX">
    <property type="taxonomic scope" value="Eukaryota"/>
</dbReference>
<dbReference type="Gene3D" id="2.30.30.40">
    <property type="entry name" value="SH3 Domains"/>
    <property type="match status" value="1"/>
</dbReference>
<dbReference type="Pfam" id="PF00169">
    <property type="entry name" value="PH"/>
    <property type="match status" value="1"/>
</dbReference>
<dbReference type="PANTHER" id="PTHR12092:SF16">
    <property type="entry name" value="PH DOMAIN-CONTAINING PROTEIN"/>
    <property type="match status" value="1"/>
</dbReference>
<dbReference type="EMBL" id="JH767585">
    <property type="protein sequence ID" value="EON67149.1"/>
    <property type="molecule type" value="Genomic_DNA"/>
</dbReference>
<keyword evidence="8" id="KW-1185">Reference proteome</keyword>
<feature type="domain" description="SAM" evidence="6">
    <location>
        <begin position="255"/>
        <end position="321"/>
    </location>
</feature>
<dbReference type="InterPro" id="IPR001452">
    <property type="entry name" value="SH3_domain"/>
</dbReference>
<dbReference type="SUPFAM" id="SSF47769">
    <property type="entry name" value="SAM/Pointed domain"/>
    <property type="match status" value="1"/>
</dbReference>
<feature type="region of interest" description="Disordered" evidence="3">
    <location>
        <begin position="322"/>
        <end position="600"/>
    </location>
</feature>
<dbReference type="InterPro" id="IPR036028">
    <property type="entry name" value="SH3-like_dom_sf"/>
</dbReference>
<gene>
    <name evidence="7" type="ORF">W97_06402</name>
</gene>
<evidence type="ECO:0008006" key="9">
    <source>
        <dbReference type="Google" id="ProtNLM"/>
    </source>
</evidence>
<feature type="domain" description="SH3" evidence="4">
    <location>
        <begin position="12"/>
        <end position="76"/>
    </location>
</feature>
<feature type="compositionally biased region" description="Polar residues" evidence="3">
    <location>
        <begin position="120"/>
        <end position="139"/>
    </location>
</feature>
<evidence type="ECO:0000313" key="8">
    <source>
        <dbReference type="Proteomes" id="UP000016924"/>
    </source>
</evidence>
<dbReference type="SUPFAM" id="SSF50044">
    <property type="entry name" value="SH3-domain"/>
    <property type="match status" value="1"/>
</dbReference>
<dbReference type="SUPFAM" id="SSF50729">
    <property type="entry name" value="PH domain-like"/>
    <property type="match status" value="1"/>
</dbReference>
<dbReference type="CDD" id="cd13316">
    <property type="entry name" value="PH_Boi"/>
    <property type="match status" value="1"/>
</dbReference>
<protein>
    <recommendedName>
        <fullName evidence="9">Polarized growth protein Boi2</fullName>
    </recommendedName>
</protein>
<dbReference type="InterPro" id="IPR013761">
    <property type="entry name" value="SAM/pointed_sf"/>
</dbReference>
<evidence type="ECO:0000256" key="2">
    <source>
        <dbReference type="PROSITE-ProRule" id="PRU00192"/>
    </source>
</evidence>
<reference evidence="8" key="1">
    <citation type="submission" date="2012-06" db="EMBL/GenBank/DDBJ databases">
        <title>The genome sequence of Coniosporium apollinis CBS 100218.</title>
        <authorList>
            <consortium name="The Broad Institute Genome Sequencing Platform"/>
            <person name="Cuomo C."/>
            <person name="Gorbushina A."/>
            <person name="Noack S."/>
            <person name="Walker B."/>
            <person name="Young S.K."/>
            <person name="Zeng Q."/>
            <person name="Gargeya S."/>
            <person name="Fitzgerald M."/>
            <person name="Haas B."/>
            <person name="Abouelleil A."/>
            <person name="Alvarado L."/>
            <person name="Arachchi H.M."/>
            <person name="Berlin A.M."/>
            <person name="Chapman S.B."/>
            <person name="Goldberg J."/>
            <person name="Griggs A."/>
            <person name="Gujja S."/>
            <person name="Hansen M."/>
            <person name="Howarth C."/>
            <person name="Imamovic A."/>
            <person name="Larimer J."/>
            <person name="McCowan C."/>
            <person name="Montmayeur A."/>
            <person name="Murphy C."/>
            <person name="Neiman D."/>
            <person name="Pearson M."/>
            <person name="Priest M."/>
            <person name="Roberts A."/>
            <person name="Saif S."/>
            <person name="Shea T."/>
            <person name="Sisk P."/>
            <person name="Sykes S."/>
            <person name="Wortman J."/>
            <person name="Nusbaum C."/>
            <person name="Birren B."/>
        </authorList>
    </citation>
    <scope>NUCLEOTIDE SEQUENCE [LARGE SCALE GENOMIC DNA]</scope>
    <source>
        <strain evidence="8">CBS 100218</strain>
    </source>
</reference>
<dbReference type="Pfam" id="PF07647">
    <property type="entry name" value="SAM_2"/>
    <property type="match status" value="1"/>
</dbReference>
<feature type="region of interest" description="Disordered" evidence="3">
    <location>
        <begin position="937"/>
        <end position="1019"/>
    </location>
</feature>
<dbReference type="CDD" id="cd09535">
    <property type="entry name" value="SAM_BOI-like_fungal"/>
    <property type="match status" value="1"/>
</dbReference>
<feature type="domain" description="PH" evidence="5">
    <location>
        <begin position="764"/>
        <end position="916"/>
    </location>
</feature>
<accession>R7YZE8</accession>
<dbReference type="SMART" id="SM00326">
    <property type="entry name" value="SH3"/>
    <property type="match status" value="1"/>
</dbReference>
<evidence type="ECO:0000259" key="6">
    <source>
        <dbReference type="PROSITE" id="PS50105"/>
    </source>
</evidence>
<proteinExistence type="predicted"/>
<dbReference type="PROSITE" id="PS50105">
    <property type="entry name" value="SAM_DOMAIN"/>
    <property type="match status" value="1"/>
</dbReference>
<dbReference type="PROSITE" id="PS50002">
    <property type="entry name" value="SH3"/>
    <property type="match status" value="1"/>
</dbReference>
<dbReference type="STRING" id="1168221.R7YZE8"/>
<dbReference type="SMART" id="SM00454">
    <property type="entry name" value="SAM"/>
    <property type="match status" value="1"/>
</dbReference>
<dbReference type="PRINTS" id="PR00452">
    <property type="entry name" value="SH3DOMAIN"/>
</dbReference>
<dbReference type="InterPro" id="IPR001849">
    <property type="entry name" value="PH_domain"/>
</dbReference>
<dbReference type="GeneID" id="19903713"/>
<dbReference type="RefSeq" id="XP_007782466.1">
    <property type="nucleotide sequence ID" value="XM_007784276.1"/>
</dbReference>
<dbReference type="OrthoDB" id="73680at2759"/>
<dbReference type="InterPro" id="IPR037370">
    <property type="entry name" value="Pleckstrin"/>
</dbReference>
<dbReference type="Proteomes" id="UP000016924">
    <property type="component" value="Unassembled WGS sequence"/>
</dbReference>
<feature type="compositionally biased region" description="Polar residues" evidence="3">
    <location>
        <begin position="364"/>
        <end position="386"/>
    </location>
</feature>
<dbReference type="InterPro" id="IPR011993">
    <property type="entry name" value="PH-like_dom_sf"/>
</dbReference>
<organism evidence="7 8">
    <name type="scientific">Coniosporium apollinis (strain CBS 100218)</name>
    <name type="common">Rock-inhabiting black yeast</name>
    <dbReference type="NCBI Taxonomy" id="1168221"/>
    <lineage>
        <taxon>Eukaryota</taxon>
        <taxon>Fungi</taxon>
        <taxon>Dikarya</taxon>
        <taxon>Ascomycota</taxon>
        <taxon>Pezizomycotina</taxon>
        <taxon>Dothideomycetes</taxon>
        <taxon>Dothideomycetes incertae sedis</taxon>
        <taxon>Coniosporium</taxon>
    </lineage>
</organism>
<dbReference type="GO" id="GO:0030036">
    <property type="term" value="P:actin cytoskeleton organization"/>
    <property type="evidence" value="ECO:0007669"/>
    <property type="project" value="TreeGrafter"/>
</dbReference>
<name>R7YZE8_CONA1</name>
<sequence>MATRAQLMEQARPGDILQVLYEFSARSADELSLAKGDRIELIERDDDFGDGWFLGRHLSNGNTGLFPESYTQPAPRPPTNSNLFHRPKPQNPVQPAPTSIETQAASQDRTAYPAPLVEQRSLSSQRPSEPSLPPSQVESYPTAAASAAAPSYFAATPPAMAAGLRSSVASTAPRALSLTIGGSESSPVMNETLSVINEHITDMHTPRHSLIGGDRRGTNDSGSDYSSGNRLSRIAGHETDEEEQNLHTEEEVLSWTPARVAEYLEDVGVERKHCEVFLDQEISGEVLLAMDQSSIFLKEFDLGPVGRRLRTWHKIKALQTEVKSVPRGPPSMSDYSATEEPINDAARNRSTSTSAVLPRIPSLMESSNARGTSRQSAQRNSSQPQPVHSEYAPSWSSTSHAPGVEDPKRPSAASVRDLNHSRRHSSIDHAASQETPNSITGIPQSASPVRTSHTKHPSFDRNWTMGNILKPLINGRPTSSSHMYSLSSDDKRREPSAGEHGMSTVTPQELDRGYFSGPENDHRGTRNKLRKGSWDHSRKSSLTADNRRRSSTLNTHSKVGGTESVRDSIASITSPAAQTYYGTNHRKSQRASSGPEFSKQMKVYKDLPPTVTKLDYNHSPSIDAVAASPNLGGSDTSSIGRASPSPGLASQTFFAKKKAMGLRAISDAITGNEKAFATSPDVVTLIPSPVKESPLQSPSRTGSSTPSATSKSIDLENVDPSKSADGSSGGLTPTLGTARRKTKKTTSAYTRGLQKKSPQEQMVGCDYSGWMKKRSSNLMTTWKTRLFVLRGRRLSYYYSETDTEEKGLIDISSHRVLPANNERITGFHATLTGATSSPTSPHNTSLSTTAAADAAAAATANPGTNVATGMFIFKLVPPRSGLSKAVNFTKPTVHYFAVENVHQGRLWMAALMKATIDRDETKEVISTYQQKTISLAKARAQHQRPPALMETDDEAKKEKSGGKGLGLLGLDDAKLDPGGGGVDDEEKKEEGSFDASSVALPGSGPGSFDDGGERKTGVA</sequence>
<dbReference type="PANTHER" id="PTHR12092">
    <property type="entry name" value="PLECKSTRIN"/>
    <property type="match status" value="1"/>
</dbReference>
<evidence type="ECO:0000256" key="1">
    <source>
        <dbReference type="ARBA" id="ARBA00022443"/>
    </source>
</evidence>
<evidence type="ECO:0000259" key="5">
    <source>
        <dbReference type="PROSITE" id="PS50003"/>
    </source>
</evidence>
<dbReference type="Gene3D" id="1.10.150.50">
    <property type="entry name" value="Transcription Factor, Ets-1"/>
    <property type="match status" value="1"/>
</dbReference>
<feature type="compositionally biased region" description="Polar residues" evidence="3">
    <location>
        <begin position="96"/>
        <end position="109"/>
    </location>
</feature>
<keyword evidence="1 2" id="KW-0728">SH3 domain</keyword>
<feature type="compositionally biased region" description="Polar residues" evidence="3">
    <location>
        <begin position="631"/>
        <end position="640"/>
    </location>
</feature>
<dbReference type="FunFam" id="1.10.150.50:FF:000082">
    <property type="entry name" value="Polarized growth protein boi2"/>
    <property type="match status" value="1"/>
</dbReference>
<feature type="region of interest" description="Disordered" evidence="3">
    <location>
        <begin position="624"/>
        <end position="647"/>
    </location>
</feature>
<feature type="compositionally biased region" description="Polar residues" evidence="3">
    <location>
        <begin position="432"/>
        <end position="451"/>
    </location>
</feature>
<dbReference type="InterPro" id="IPR001660">
    <property type="entry name" value="SAM"/>
</dbReference>
<evidence type="ECO:0000313" key="7">
    <source>
        <dbReference type="EMBL" id="EON67149.1"/>
    </source>
</evidence>
<feature type="compositionally biased region" description="Basic and acidic residues" evidence="3">
    <location>
        <begin position="488"/>
        <end position="497"/>
    </location>
</feature>
<evidence type="ECO:0000259" key="4">
    <source>
        <dbReference type="PROSITE" id="PS50002"/>
    </source>
</evidence>
<dbReference type="Gene3D" id="2.30.29.30">
    <property type="entry name" value="Pleckstrin-homology domain (PH domain)/Phosphotyrosine-binding domain (PTB)"/>
    <property type="match status" value="1"/>
</dbReference>
<dbReference type="AlphaFoldDB" id="R7YZE8"/>
<feature type="region of interest" description="Disordered" evidence="3">
    <location>
        <begin position="688"/>
        <end position="761"/>
    </location>
</feature>
<feature type="region of interest" description="Disordered" evidence="3">
    <location>
        <begin position="205"/>
        <end position="249"/>
    </location>
</feature>
<feature type="compositionally biased region" description="Polar residues" evidence="3">
    <location>
        <begin position="570"/>
        <end position="582"/>
    </location>
</feature>